<organism evidence="1 2">
    <name type="scientific">Cetraspora pellucida</name>
    <dbReference type="NCBI Taxonomy" id="1433469"/>
    <lineage>
        <taxon>Eukaryota</taxon>
        <taxon>Fungi</taxon>
        <taxon>Fungi incertae sedis</taxon>
        <taxon>Mucoromycota</taxon>
        <taxon>Glomeromycotina</taxon>
        <taxon>Glomeromycetes</taxon>
        <taxon>Diversisporales</taxon>
        <taxon>Gigasporaceae</taxon>
        <taxon>Cetraspora</taxon>
    </lineage>
</organism>
<protein>
    <submittedName>
        <fullName evidence="1">24560_t:CDS:1</fullName>
    </submittedName>
</protein>
<keyword evidence="2" id="KW-1185">Reference proteome</keyword>
<name>A0A9N9G191_9GLOM</name>
<accession>A0A9N9G191</accession>
<evidence type="ECO:0000313" key="1">
    <source>
        <dbReference type="EMBL" id="CAG8572397.1"/>
    </source>
</evidence>
<dbReference type="EMBL" id="CAJVQA010003345">
    <property type="protein sequence ID" value="CAG8572397.1"/>
    <property type="molecule type" value="Genomic_DNA"/>
</dbReference>
<sequence length="103" mass="12014">MECTRCGGIYSADQFFWNETKVNNIIHIKIDNATYVDHSFLKLSDFVEHEIRGLTDNPEIDKVIEPIYKSKLLVCLDIETQIMTLKEVSNLIITEIEREDDYS</sequence>
<dbReference type="Proteomes" id="UP000789759">
    <property type="component" value="Unassembled WGS sequence"/>
</dbReference>
<reference evidence="1" key="1">
    <citation type="submission" date="2021-06" db="EMBL/GenBank/DDBJ databases">
        <authorList>
            <person name="Kallberg Y."/>
            <person name="Tangrot J."/>
            <person name="Rosling A."/>
        </authorList>
    </citation>
    <scope>NUCLEOTIDE SEQUENCE</scope>
    <source>
        <strain evidence="1">FL966</strain>
    </source>
</reference>
<gene>
    <name evidence="1" type="ORF">CPELLU_LOCUS5714</name>
</gene>
<dbReference type="AlphaFoldDB" id="A0A9N9G191"/>
<dbReference type="OrthoDB" id="10525739at2759"/>
<proteinExistence type="predicted"/>
<evidence type="ECO:0000313" key="2">
    <source>
        <dbReference type="Proteomes" id="UP000789759"/>
    </source>
</evidence>
<comment type="caution">
    <text evidence="1">The sequence shown here is derived from an EMBL/GenBank/DDBJ whole genome shotgun (WGS) entry which is preliminary data.</text>
</comment>